<accession>A0A553QMV2</accession>
<dbReference type="SUPFAM" id="SSF47095">
    <property type="entry name" value="HMG-box"/>
    <property type="match status" value="1"/>
</dbReference>
<dbReference type="InterPro" id="IPR009071">
    <property type="entry name" value="HMG_box_dom"/>
</dbReference>
<dbReference type="Pfam" id="PF09011">
    <property type="entry name" value="HMG_box_2"/>
    <property type="match status" value="1"/>
</dbReference>
<evidence type="ECO:0000313" key="4">
    <source>
        <dbReference type="EMBL" id="TRY91314.1"/>
    </source>
</evidence>
<comment type="caution">
    <text evidence="4">The sequence shown here is derived from an EMBL/GenBank/DDBJ whole genome shotgun (WGS) entry which is preliminary data.</text>
</comment>
<dbReference type="PANTHER" id="PTHR17609">
    <property type="entry name" value="HMG DOMAIN-CONTAINING PROTEIN 3"/>
    <property type="match status" value="1"/>
</dbReference>
<feature type="domain" description="HMG box" evidence="3">
    <location>
        <begin position="37"/>
        <end position="94"/>
    </location>
</feature>
<feature type="region of interest" description="Disordered" evidence="2">
    <location>
        <begin position="94"/>
        <end position="115"/>
    </location>
</feature>
<dbReference type="GO" id="GO:0003677">
    <property type="term" value="F:DNA binding"/>
    <property type="evidence" value="ECO:0007669"/>
    <property type="project" value="UniProtKB-UniRule"/>
</dbReference>
<proteinExistence type="predicted"/>
<keyword evidence="1" id="KW-0539">Nucleus</keyword>
<dbReference type="InterPro" id="IPR036910">
    <property type="entry name" value="HMG_box_dom_sf"/>
</dbReference>
<feature type="compositionally biased region" description="Low complexity" evidence="2">
    <location>
        <begin position="100"/>
        <end position="112"/>
    </location>
</feature>
<gene>
    <name evidence="4" type="ORF">DNTS_030131</name>
</gene>
<organism evidence="4 5">
    <name type="scientific">Danionella cerebrum</name>
    <dbReference type="NCBI Taxonomy" id="2873325"/>
    <lineage>
        <taxon>Eukaryota</taxon>
        <taxon>Metazoa</taxon>
        <taxon>Chordata</taxon>
        <taxon>Craniata</taxon>
        <taxon>Vertebrata</taxon>
        <taxon>Euteleostomi</taxon>
        <taxon>Actinopterygii</taxon>
        <taxon>Neopterygii</taxon>
        <taxon>Teleostei</taxon>
        <taxon>Ostariophysi</taxon>
        <taxon>Cypriniformes</taxon>
        <taxon>Danionidae</taxon>
        <taxon>Danioninae</taxon>
        <taxon>Danionella</taxon>
    </lineage>
</organism>
<dbReference type="Gene3D" id="1.10.30.10">
    <property type="entry name" value="High mobility group box domain"/>
    <property type="match status" value="1"/>
</dbReference>
<evidence type="ECO:0000259" key="3">
    <source>
        <dbReference type="PROSITE" id="PS50118"/>
    </source>
</evidence>
<evidence type="ECO:0000313" key="5">
    <source>
        <dbReference type="Proteomes" id="UP000316079"/>
    </source>
</evidence>
<dbReference type="AlphaFoldDB" id="A0A553QMV2"/>
<sequence length="1142" mass="126547">METICGEMEVESYTILELPSPKKKRKRKCSVESSDKPKKPRSAYLLYYYDVHQSVQQEHPQMPQSEINKCISDSWKRLNVADRGFYLERARMERDGLDPSSQSAASTSSSSQDIPGFRKILPRANYVLQPKSSSGSERVQVNQEDGGARKVELSEQCIAIEALTKDSNLTPSGSEGVTSLFLDAHSTTAALLEKKAEPQASYGEVTMVIENGMESGALMNQIKVDATHLVAILPQSQGIIESKVTKPPNPIMMFPVMSNVNPEPKPCLKLPIKYTRRGRGNCNTPGCVFSYVTRHKPPKCPDCGQHLGGKWVPPPKRSSAKDSDSTSGEHTEKPKPPDEPLDPKHTEHTANSEMIQTNSSDQAQDGGVAPVRRAAYKKKEPVQKTPEDHDVSKSVENTAALSVAGAQIQFMVQEKQRRRIRTILPAPSQNLKPIEHVSALKASTIKQLGHMISPSASDQKPVPVSSNQYIITDNGVKILSSLPLKNTMGSSLKSVLQALGLSTARGRGRCKNPACDYVYKNRHKPQRCPICDWELSTKPVKRKQLTSSAEEDVSTLLPESLSPSLKEQQRLSTISLIRSSLQFPESQNELQNVFDSIQHLNRMETGDNEETNKWPSIFESSATHCGLCQSPLSKGDLRSAGVLATDGAIASSRLFNVGNQLLVTVDLFFKMRNRIRLGDEPAQAALSIISHSQRLTDPVLNSEDESRLQDLLCSGYWAFECLTVRDYNDMICGVCGVAPKLEFAQRDTSSVLMLKNLEFTWPDFSAGDAADEVQVDEFWMMMENEALEQGAFPSCVPITRFDASIIAPFIPPLMRNTSVINTEKDKITKASQLSGDPSVLVRLIHEEPLVPDQLEQCSDEKLQDVLEKCGVPAQAHMDRDSLLASVSSLYSNTQNSLWTGAQPKALMTAGKISKVCPHQVVCGSKYLVRRESARDHLDLLLSSRLWPLVYVSDCAQQVALCTELSCPQLASLMWGKNQGCISDPTAEESLQVVSCSELQDQPVSLDPTATDSNPNLHPLTKSPSRWLVCPSSRPDAQHYSISHCKELQPYASLAKKICEDKPLKKPLVFHNAAYYYLYNRLMDFQRSREVVNQQMVEVLNMCQPGEVLMIRDSLYRLGVAQIDSSPQGPEEEEVVIEEVLLL</sequence>
<dbReference type="STRING" id="623744.A0A553QMV2"/>
<dbReference type="EMBL" id="SRMA01025756">
    <property type="protein sequence ID" value="TRY91314.1"/>
    <property type="molecule type" value="Genomic_DNA"/>
</dbReference>
<protein>
    <recommendedName>
        <fullName evidence="3">HMG box domain-containing protein</fullName>
    </recommendedName>
</protein>
<name>A0A553QMV2_9TELE</name>
<dbReference type="GO" id="GO:0005634">
    <property type="term" value="C:nucleus"/>
    <property type="evidence" value="ECO:0007669"/>
    <property type="project" value="UniProtKB-UniRule"/>
</dbReference>
<evidence type="ECO:0000256" key="2">
    <source>
        <dbReference type="SAM" id="MobiDB-lite"/>
    </source>
</evidence>
<dbReference type="InterPro" id="IPR039598">
    <property type="entry name" value="HMGXB3"/>
</dbReference>
<feature type="region of interest" description="Disordered" evidence="2">
    <location>
        <begin position="307"/>
        <end position="346"/>
    </location>
</feature>
<feature type="compositionally biased region" description="Basic and acidic residues" evidence="2">
    <location>
        <begin position="319"/>
        <end position="346"/>
    </location>
</feature>
<reference evidence="4 5" key="1">
    <citation type="journal article" date="2019" name="Sci. Data">
        <title>Hybrid genome assembly and annotation of Danionella translucida.</title>
        <authorList>
            <person name="Kadobianskyi M."/>
            <person name="Schulze L."/>
            <person name="Schuelke M."/>
            <person name="Judkewitz B."/>
        </authorList>
    </citation>
    <scope>NUCLEOTIDE SEQUENCE [LARGE SCALE GENOMIC DNA]</scope>
    <source>
        <strain evidence="4 5">Bolton</strain>
    </source>
</reference>
<keyword evidence="5" id="KW-1185">Reference proteome</keyword>
<dbReference type="PROSITE" id="PS50118">
    <property type="entry name" value="HMG_BOX_2"/>
    <property type="match status" value="1"/>
</dbReference>
<dbReference type="Proteomes" id="UP000316079">
    <property type="component" value="Unassembled WGS sequence"/>
</dbReference>
<evidence type="ECO:0000256" key="1">
    <source>
        <dbReference type="PROSITE-ProRule" id="PRU00267"/>
    </source>
</evidence>
<feature type="DNA-binding region" description="HMG box" evidence="1">
    <location>
        <begin position="37"/>
        <end position="94"/>
    </location>
</feature>
<keyword evidence="1" id="KW-0238">DNA-binding</keyword>
<dbReference type="OrthoDB" id="8948380at2759"/>
<dbReference type="SMART" id="SM00398">
    <property type="entry name" value="HMG"/>
    <property type="match status" value="1"/>
</dbReference>
<dbReference type="PANTHER" id="PTHR17609:SF2">
    <property type="entry name" value="HMG DOMAIN-CONTAINING PROTEIN 3"/>
    <property type="match status" value="1"/>
</dbReference>